<proteinExistence type="predicted"/>
<dbReference type="Pfam" id="PF11209">
    <property type="entry name" value="LmeA"/>
    <property type="match status" value="1"/>
</dbReference>
<dbReference type="eggNOG" id="ENOG502ZC76">
    <property type="taxonomic scope" value="Bacteria"/>
</dbReference>
<dbReference type="AlphaFoldDB" id="B0C6L9"/>
<reference evidence="1 2" key="1">
    <citation type="journal article" date="2008" name="Proc. Natl. Acad. Sci. U.S.A.">
        <title>Niche adaptation and genome expansion in the chlorophyll d-producing cyanobacterium Acaryochloris marina.</title>
        <authorList>
            <person name="Swingley W.D."/>
            <person name="Chen M."/>
            <person name="Cheung P.C."/>
            <person name="Conrad A.L."/>
            <person name="Dejesa L.C."/>
            <person name="Hao J."/>
            <person name="Honchak B.M."/>
            <person name="Karbach L.E."/>
            <person name="Kurdoglu A."/>
            <person name="Lahiri S."/>
            <person name="Mastrian S.D."/>
            <person name="Miyashita H."/>
            <person name="Page L."/>
            <person name="Ramakrishna P."/>
            <person name="Satoh S."/>
            <person name="Sattley W.M."/>
            <person name="Shimada Y."/>
            <person name="Taylor H.L."/>
            <person name="Tomo T."/>
            <person name="Tsuchiya T."/>
            <person name="Wang Z.T."/>
            <person name="Raymond J."/>
            <person name="Mimuro M."/>
            <person name="Blankenship R.E."/>
            <person name="Touchman J.W."/>
        </authorList>
    </citation>
    <scope>NUCLEOTIDE SEQUENCE [LARGE SCALE GENOMIC DNA]</scope>
    <source>
        <strain evidence="2">MBIC 11017</strain>
    </source>
</reference>
<evidence type="ECO:0008006" key="3">
    <source>
        <dbReference type="Google" id="ProtNLM"/>
    </source>
</evidence>
<dbReference type="InterPro" id="IPR021373">
    <property type="entry name" value="DUF2993"/>
</dbReference>
<gene>
    <name evidence="1" type="ordered locus">AM1_1409</name>
</gene>
<dbReference type="HOGENOM" id="CLU_089598_0_0_3"/>
<dbReference type="EMBL" id="CP000828">
    <property type="protein sequence ID" value="ABW26440.1"/>
    <property type="molecule type" value="Genomic_DNA"/>
</dbReference>
<name>B0C6L9_ACAM1</name>
<dbReference type="RefSeq" id="WP_012161972.1">
    <property type="nucleotide sequence ID" value="NC_009925.1"/>
</dbReference>
<accession>B0C6L9</accession>
<protein>
    <recommendedName>
        <fullName evidence="3">DUF2993 domain-containing protein</fullName>
    </recommendedName>
</protein>
<dbReference type="OrthoDB" id="460303at2"/>
<dbReference type="STRING" id="329726.AM1_1409"/>
<evidence type="ECO:0000313" key="1">
    <source>
        <dbReference type="EMBL" id="ABW26440.1"/>
    </source>
</evidence>
<dbReference type="KEGG" id="amr:AM1_1409"/>
<organism evidence="1 2">
    <name type="scientific">Acaryochloris marina (strain MBIC 11017)</name>
    <dbReference type="NCBI Taxonomy" id="329726"/>
    <lineage>
        <taxon>Bacteria</taxon>
        <taxon>Bacillati</taxon>
        <taxon>Cyanobacteriota</taxon>
        <taxon>Cyanophyceae</taxon>
        <taxon>Acaryochloridales</taxon>
        <taxon>Acaryochloridaceae</taxon>
        <taxon>Acaryochloris</taxon>
    </lineage>
</organism>
<dbReference type="Proteomes" id="UP000000268">
    <property type="component" value="Chromosome"/>
</dbReference>
<evidence type="ECO:0000313" key="2">
    <source>
        <dbReference type="Proteomes" id="UP000000268"/>
    </source>
</evidence>
<sequence>METEEQLAPQRKGRLISRVLTPAIKLWLRSQLDHIDDLQLQIDSGNRELLSGSIPKVFLSAAQAVYQGIHLSRAQVIAENISTNLRQVLRGKAIRLLEPLPIQLDAALTAADLTASTDSELFQTAMKLGLVPLIEQQLSGASEWPFPGWQPGVSPKIQLSDLRMELRCNRLQIHGQIQHPVTQSLQAIVLDTGLMLVNLHELRLDSPQGFYPPANRPIPLTQLNDFRFDLGTDVQLTVLQITETAILCQGQIKIMPVQPEESDLD</sequence>
<keyword evidence="2" id="KW-1185">Reference proteome</keyword>